<dbReference type="InterPro" id="IPR015500">
    <property type="entry name" value="Peptidase_S8_subtilisin-rel"/>
</dbReference>
<dbReference type="PRINTS" id="PR00723">
    <property type="entry name" value="SUBTILISIN"/>
</dbReference>
<name>A0A0S7WTY6_UNCT6</name>
<dbReference type="NCBIfam" id="TIGR04183">
    <property type="entry name" value="Por_Secre_tail"/>
    <property type="match status" value="1"/>
</dbReference>
<evidence type="ECO:0000256" key="2">
    <source>
        <dbReference type="ARBA" id="ARBA00022670"/>
    </source>
</evidence>
<dbReference type="Pfam" id="PF00082">
    <property type="entry name" value="Peptidase_S8"/>
    <property type="match status" value="1"/>
</dbReference>
<dbReference type="InterPro" id="IPR050131">
    <property type="entry name" value="Peptidase_S8_subtilisin-like"/>
</dbReference>
<dbReference type="InterPro" id="IPR036852">
    <property type="entry name" value="Peptidase_S8/S53_dom_sf"/>
</dbReference>
<dbReference type="Gene3D" id="3.40.50.200">
    <property type="entry name" value="Peptidase S8/S53 domain"/>
    <property type="match status" value="1"/>
</dbReference>
<dbReference type="InterPro" id="IPR022398">
    <property type="entry name" value="Peptidase_S8_His-AS"/>
</dbReference>
<keyword evidence="6" id="KW-0732">Signal</keyword>
<dbReference type="PATRIC" id="fig|1703770.3.peg.1562"/>
<feature type="active site" description="Charge relay system" evidence="5">
    <location>
        <position position="272"/>
    </location>
</feature>
<evidence type="ECO:0000313" key="9">
    <source>
        <dbReference type="Proteomes" id="UP000052008"/>
    </source>
</evidence>
<gene>
    <name evidence="8" type="ORF">AMJ39_03705</name>
</gene>
<dbReference type="SUPFAM" id="SSF52743">
    <property type="entry name" value="Subtilisin-like"/>
    <property type="match status" value="1"/>
</dbReference>
<dbReference type="Gene3D" id="2.60.40.4070">
    <property type="match status" value="1"/>
</dbReference>
<dbReference type="GO" id="GO:0004252">
    <property type="term" value="F:serine-type endopeptidase activity"/>
    <property type="evidence" value="ECO:0007669"/>
    <property type="project" value="UniProtKB-UniRule"/>
</dbReference>
<organism evidence="8 9">
    <name type="scientific">candidate division TA06 bacterium DG_24</name>
    <dbReference type="NCBI Taxonomy" id="1703770"/>
    <lineage>
        <taxon>Bacteria</taxon>
        <taxon>Bacteria division TA06</taxon>
    </lineage>
</organism>
<dbReference type="GO" id="GO:0006508">
    <property type="term" value="P:proteolysis"/>
    <property type="evidence" value="ECO:0007669"/>
    <property type="project" value="UniProtKB-KW"/>
</dbReference>
<keyword evidence="3 5" id="KW-0378">Hydrolase</keyword>
<evidence type="ECO:0000313" key="8">
    <source>
        <dbReference type="EMBL" id="KPJ53624.1"/>
    </source>
</evidence>
<evidence type="ECO:0000256" key="1">
    <source>
        <dbReference type="ARBA" id="ARBA00011073"/>
    </source>
</evidence>
<accession>A0A0S7WTY6</accession>
<evidence type="ECO:0000256" key="4">
    <source>
        <dbReference type="ARBA" id="ARBA00022825"/>
    </source>
</evidence>
<evidence type="ECO:0000256" key="5">
    <source>
        <dbReference type="PROSITE-ProRule" id="PRU01240"/>
    </source>
</evidence>
<dbReference type="PANTHER" id="PTHR43806">
    <property type="entry name" value="PEPTIDASE S8"/>
    <property type="match status" value="1"/>
</dbReference>
<feature type="active site" description="Charge relay system" evidence="5">
    <location>
        <position position="188"/>
    </location>
</feature>
<protein>
    <recommendedName>
        <fullName evidence="7">Peptidase S8/S53 domain-containing protein</fullName>
    </recommendedName>
</protein>
<feature type="signal peptide" evidence="6">
    <location>
        <begin position="1"/>
        <end position="30"/>
    </location>
</feature>
<dbReference type="Proteomes" id="UP000052008">
    <property type="component" value="Unassembled WGS sequence"/>
</dbReference>
<dbReference type="PROSITE" id="PS00137">
    <property type="entry name" value="SUBTILASE_HIS"/>
    <property type="match status" value="1"/>
</dbReference>
<comment type="similarity">
    <text evidence="1 5">Belongs to the peptidase S8 family.</text>
</comment>
<dbReference type="EMBL" id="LIZS01000015">
    <property type="protein sequence ID" value="KPJ53624.1"/>
    <property type="molecule type" value="Genomic_DNA"/>
</dbReference>
<dbReference type="PANTHER" id="PTHR43806:SF11">
    <property type="entry name" value="CEREVISIN-RELATED"/>
    <property type="match status" value="1"/>
</dbReference>
<dbReference type="STRING" id="1703770.AMJ39_03705"/>
<evidence type="ECO:0000256" key="6">
    <source>
        <dbReference type="SAM" id="SignalP"/>
    </source>
</evidence>
<dbReference type="InterPro" id="IPR023828">
    <property type="entry name" value="Peptidase_S8_Ser-AS"/>
</dbReference>
<dbReference type="AlphaFoldDB" id="A0A0S7WTY6"/>
<evidence type="ECO:0000259" key="7">
    <source>
        <dbReference type="Pfam" id="PF00082"/>
    </source>
</evidence>
<keyword evidence="2 5" id="KW-0645">Protease</keyword>
<proteinExistence type="inferred from homology"/>
<feature type="domain" description="Peptidase S8/S53" evidence="7">
    <location>
        <begin position="180"/>
        <end position="466"/>
    </location>
</feature>
<feature type="chain" id="PRO_5006639640" description="Peptidase S8/S53 domain-containing protein" evidence="6">
    <location>
        <begin position="31"/>
        <end position="932"/>
    </location>
</feature>
<keyword evidence="4 5" id="KW-0720">Serine protease</keyword>
<dbReference type="PROSITE" id="PS51892">
    <property type="entry name" value="SUBTILASE"/>
    <property type="match status" value="1"/>
</dbReference>
<reference evidence="8 9" key="1">
    <citation type="journal article" date="2015" name="Microbiome">
        <title>Genomic resolution of linkages in carbon, nitrogen, and sulfur cycling among widespread estuary sediment bacteria.</title>
        <authorList>
            <person name="Baker B.J."/>
            <person name="Lazar C.S."/>
            <person name="Teske A.P."/>
            <person name="Dick G.J."/>
        </authorList>
    </citation>
    <scope>NUCLEOTIDE SEQUENCE [LARGE SCALE GENOMIC DNA]</scope>
    <source>
        <strain evidence="8">DG_24</strain>
    </source>
</reference>
<dbReference type="PROSITE" id="PS00138">
    <property type="entry name" value="SUBTILASE_SER"/>
    <property type="match status" value="1"/>
</dbReference>
<dbReference type="InterPro" id="IPR026444">
    <property type="entry name" value="Secre_tail"/>
</dbReference>
<evidence type="ECO:0000256" key="3">
    <source>
        <dbReference type="ARBA" id="ARBA00022801"/>
    </source>
</evidence>
<feature type="active site" description="Charge relay system" evidence="5">
    <location>
        <position position="430"/>
    </location>
</feature>
<sequence>MPRMNVRGDVGLACWAAMALLVVSVVSAQAQEVVYTDQVPSPAVGYMEGHLIVGMAASEGYSAITAEGRDNARGALAALNEQFGVLDMRPLVNIGLLQGRVTLEKLAGAYLLKLAGEADLVAAARTYAGDPRVEYAEPDYVCRLHEVPNDPRFYQQWGLRQQNDHDVDGPEAWDLSTGDTTVVVGITDTGVDWDHPDLAADIWINWLEDINGNGQFDTIPEAQGGDINNFDDDGNGYIDDVIGWDFVTLSPSQVCPGEDYTADNDPMDFDGHGTHVSGIAAAVTNNGVGVAGMARDCRIMPLRVGWQAPDCQTGLINMSFAVSGIAYGIQKSVTAINMSYDTSGGVIMQAMRDAYAAGVVMVHSAGNDNLNAPDVVDIMADTVLSVAATNQQDVKAGFSNYGAWVDVSAPGVGIMSTFFNDGYADLQGTSMSAPFVTGLAGLIRSQSPGLAVDEVIARIKDTAEDIDSLNPGYEGMLGTGRINAYQALGSHLYSFLDTEVYWVDDSGAANPNDRAEVGETVDFIVQLRNYQPWLDAANIEGRLRTDDPDITIVDSVATFPDIFAGWFGSNTSNPFQFRVDGGEPRWVTFVLWKDADNPPPPNNREDTLSVLIDHPAILLVDDDGGDDAEVAYEDVLGDTFDMLYDIWDVAEQGSPDSYVPTAELVIWFTSDDSETTLTASDMALLSSFLDGGGKLFLSGTDIAEELSGETFLSDYLHASLVAPTNPDYGLFGVEGDPIGDSLLIVVDAQPGKDELGVLAGADSCFYYELGGVAGLHYDSGTYQVVFFGFGWEAINDAPPSPTNDKWEVMERILYWFGMPPHVGSGPEPMLDIPSVLRLAQNRPNPVRERTLITYAVPAGAGEESRTVAANLTVYNILGQHVRTLVDGPVLPGRHVVTWDRRDGAGQRVASGVYFYRLQAGRTQATRKMIVVN</sequence>
<dbReference type="InterPro" id="IPR000209">
    <property type="entry name" value="Peptidase_S8/S53_dom"/>
</dbReference>
<comment type="caution">
    <text evidence="8">The sequence shown here is derived from an EMBL/GenBank/DDBJ whole genome shotgun (WGS) entry which is preliminary data.</text>
</comment>